<evidence type="ECO:0000313" key="2">
    <source>
        <dbReference type="Proteomes" id="UP000039660"/>
    </source>
</evidence>
<name>A0A0T7GUJ2_NEOGA</name>
<accession>A0A0T7GUJ2</accession>
<evidence type="ECO:0000313" key="1">
    <source>
        <dbReference type="EMBL" id="CDZ50932.1"/>
    </source>
</evidence>
<reference evidence="1 2" key="1">
    <citation type="submission" date="2014-08" db="EMBL/GenBank/DDBJ databases">
        <authorList>
            <person name="Chen Y.-H."/>
        </authorList>
    </citation>
    <scope>NUCLEOTIDE SEQUENCE [LARGE SCALE GENOMIC DNA]</scope>
</reference>
<organism evidence="1 2">
    <name type="scientific">Neorhizobium galegae bv. officinalis</name>
    <dbReference type="NCBI Taxonomy" id="323656"/>
    <lineage>
        <taxon>Bacteria</taxon>
        <taxon>Pseudomonadati</taxon>
        <taxon>Pseudomonadota</taxon>
        <taxon>Alphaproteobacteria</taxon>
        <taxon>Hyphomicrobiales</taxon>
        <taxon>Rhizobiaceae</taxon>
        <taxon>Rhizobium/Agrobacterium group</taxon>
        <taxon>Neorhizobium</taxon>
    </lineage>
</organism>
<dbReference type="AlphaFoldDB" id="A0A0T7GUJ2"/>
<dbReference type="RefSeq" id="WP_245290018.1">
    <property type="nucleotide sequence ID" value="NZ_CCRK01000008.1"/>
</dbReference>
<dbReference type="EMBL" id="CCRK01000008">
    <property type="protein sequence ID" value="CDZ50932.1"/>
    <property type="molecule type" value="Genomic_DNA"/>
</dbReference>
<sequence length="70" mass="8452">MIKELREEQVPRKELDRVWTAYDQRIVDQQRQLDELKQAQGAIYGARDVIMDMRERLDRVERQRLSQPPG</sequence>
<proteinExistence type="predicted"/>
<protein>
    <submittedName>
        <fullName evidence="1">Uncharacterized protein</fullName>
    </submittedName>
</protein>
<gene>
    <name evidence="1" type="ORF">NGAL_HAMBI1189_37050</name>
</gene>
<dbReference type="Proteomes" id="UP000039660">
    <property type="component" value="Unassembled WGS sequence"/>
</dbReference>